<evidence type="ECO:0000313" key="2">
    <source>
        <dbReference type="Proteomes" id="UP001286313"/>
    </source>
</evidence>
<keyword evidence="2" id="KW-1185">Reference proteome</keyword>
<organism evidence="1 2">
    <name type="scientific">Petrolisthes cinctipes</name>
    <name type="common">Flat porcelain crab</name>
    <dbReference type="NCBI Taxonomy" id="88211"/>
    <lineage>
        <taxon>Eukaryota</taxon>
        <taxon>Metazoa</taxon>
        <taxon>Ecdysozoa</taxon>
        <taxon>Arthropoda</taxon>
        <taxon>Crustacea</taxon>
        <taxon>Multicrustacea</taxon>
        <taxon>Malacostraca</taxon>
        <taxon>Eumalacostraca</taxon>
        <taxon>Eucarida</taxon>
        <taxon>Decapoda</taxon>
        <taxon>Pleocyemata</taxon>
        <taxon>Anomura</taxon>
        <taxon>Galatheoidea</taxon>
        <taxon>Porcellanidae</taxon>
        <taxon>Petrolisthes</taxon>
    </lineage>
</organism>
<accession>A0AAE1GNT6</accession>
<dbReference type="AlphaFoldDB" id="A0AAE1GNT6"/>
<reference evidence="1" key="1">
    <citation type="submission" date="2023-10" db="EMBL/GenBank/DDBJ databases">
        <title>Genome assemblies of two species of porcelain crab, Petrolisthes cinctipes and Petrolisthes manimaculis (Anomura: Porcellanidae).</title>
        <authorList>
            <person name="Angst P."/>
        </authorList>
    </citation>
    <scope>NUCLEOTIDE SEQUENCE</scope>
    <source>
        <strain evidence="1">PB745_01</strain>
        <tissue evidence="1">Gill</tissue>
    </source>
</reference>
<dbReference type="Proteomes" id="UP001286313">
    <property type="component" value="Unassembled WGS sequence"/>
</dbReference>
<name>A0AAE1GNT6_PETCI</name>
<comment type="caution">
    <text evidence="1">The sequence shown here is derived from an EMBL/GenBank/DDBJ whole genome shotgun (WGS) entry which is preliminary data.</text>
</comment>
<protein>
    <submittedName>
        <fullName evidence="1">Uncharacterized protein</fullName>
    </submittedName>
</protein>
<dbReference type="EMBL" id="JAWQEG010000042">
    <property type="protein sequence ID" value="KAK3895382.1"/>
    <property type="molecule type" value="Genomic_DNA"/>
</dbReference>
<gene>
    <name evidence="1" type="ORF">Pcinc_000910</name>
</gene>
<proteinExistence type="predicted"/>
<evidence type="ECO:0000313" key="1">
    <source>
        <dbReference type="EMBL" id="KAK3895382.1"/>
    </source>
</evidence>
<sequence length="73" mass="8271">MGEPVSMNDKYMKQFMDFDQSTGSGSRWLGGRPQAVQLVCSVQCTGVVEWHSGIEVGDYQLVLQLHCRISRRH</sequence>